<keyword evidence="2" id="KW-1185">Reference proteome</keyword>
<sequence length="66" mass="7311">MKTRNSVVTIRRKSFPEKIFRQSSSRILAIHSTLMKVEVPAICGLPSGKTLKTPANTPTHFDVLAC</sequence>
<accession>A0A1C3E8S7</accession>
<reference evidence="1 2" key="1">
    <citation type="submission" date="2016-05" db="EMBL/GenBank/DDBJ databases">
        <title>Genomic and physiological characterization of Planctopirus sp. isolated from fresh water lake.</title>
        <authorList>
            <person name="Subhash Y."/>
            <person name="Ramana C."/>
        </authorList>
    </citation>
    <scope>NUCLEOTIDE SEQUENCE [LARGE SCALE GENOMIC DNA]</scope>
    <source>
        <strain evidence="1 2">JC280</strain>
    </source>
</reference>
<proteinExistence type="predicted"/>
<gene>
    <name evidence="1" type="ORF">A6X21_08190</name>
</gene>
<dbReference type="Proteomes" id="UP000094828">
    <property type="component" value="Unassembled WGS sequence"/>
</dbReference>
<protein>
    <submittedName>
        <fullName evidence="1">Uncharacterized protein</fullName>
    </submittedName>
</protein>
<evidence type="ECO:0000313" key="2">
    <source>
        <dbReference type="Proteomes" id="UP000094828"/>
    </source>
</evidence>
<dbReference type="STRING" id="1841610.A6X21_08190"/>
<name>A0A1C3E8S7_9PLAN</name>
<organism evidence="1 2">
    <name type="scientific">Planctopirus hydrillae</name>
    <dbReference type="NCBI Taxonomy" id="1841610"/>
    <lineage>
        <taxon>Bacteria</taxon>
        <taxon>Pseudomonadati</taxon>
        <taxon>Planctomycetota</taxon>
        <taxon>Planctomycetia</taxon>
        <taxon>Planctomycetales</taxon>
        <taxon>Planctomycetaceae</taxon>
        <taxon>Planctopirus</taxon>
    </lineage>
</organism>
<dbReference type="AlphaFoldDB" id="A0A1C3E8S7"/>
<dbReference type="EMBL" id="LYDR01000127">
    <property type="protein sequence ID" value="ODA29640.1"/>
    <property type="molecule type" value="Genomic_DNA"/>
</dbReference>
<comment type="caution">
    <text evidence="1">The sequence shown here is derived from an EMBL/GenBank/DDBJ whole genome shotgun (WGS) entry which is preliminary data.</text>
</comment>
<evidence type="ECO:0000313" key="1">
    <source>
        <dbReference type="EMBL" id="ODA29640.1"/>
    </source>
</evidence>